<dbReference type="GO" id="GO:0003676">
    <property type="term" value="F:nucleic acid binding"/>
    <property type="evidence" value="ECO:0007669"/>
    <property type="project" value="InterPro"/>
</dbReference>
<evidence type="ECO:0000313" key="3">
    <source>
        <dbReference type="EMBL" id="THF97910.1"/>
    </source>
</evidence>
<evidence type="ECO:0000256" key="1">
    <source>
        <dbReference type="SAM" id="Phobius"/>
    </source>
</evidence>
<dbReference type="Gene3D" id="2.170.120.12">
    <property type="entry name" value="DNA-directed RNA polymerase, insert domain"/>
    <property type="match status" value="1"/>
</dbReference>
<dbReference type="PROSITE" id="PS50174">
    <property type="entry name" value="G_PATCH"/>
    <property type="match status" value="1"/>
</dbReference>
<sequence length="198" mass="22578">MVIARDDDGQCEFCSVEFHLRAKCIDDQTLDVTSKDLYSSNHTIVPVDFSDFSSGFDNSEQRSLSRYVYALLFWDLRFCKWIFYFGFGFGFVFVQEFYGYSSLHVCTHSSKVGEYKVSKALLSTLHGLISFGEVLVSIRHDTGTGMESGQDTAWKKWIRHMEGWEEGEGLGKEKRGIKGYVRKAAGIKDKAVEKDDVQ</sequence>
<comment type="caution">
    <text evidence="3">The sequence shown here is derived from an EMBL/GenBank/DDBJ whole genome shotgun (WGS) entry which is preliminary data.</text>
</comment>
<evidence type="ECO:0000313" key="4">
    <source>
        <dbReference type="Proteomes" id="UP000306102"/>
    </source>
</evidence>
<proteinExistence type="predicted"/>
<gene>
    <name evidence="3" type="ORF">TEA_013350</name>
</gene>
<keyword evidence="1" id="KW-0812">Transmembrane</keyword>
<feature type="transmembrane region" description="Helical" evidence="1">
    <location>
        <begin position="81"/>
        <end position="100"/>
    </location>
</feature>
<dbReference type="STRING" id="542762.A0A4S4D689"/>
<name>A0A4S4D689_CAMSN</name>
<dbReference type="Proteomes" id="UP000306102">
    <property type="component" value="Unassembled WGS sequence"/>
</dbReference>
<dbReference type="InterPro" id="IPR036643">
    <property type="entry name" value="RNApol_insert_sf"/>
</dbReference>
<keyword evidence="4" id="KW-1185">Reference proteome</keyword>
<accession>A0A4S4D689</accession>
<feature type="domain" description="G-patch" evidence="2">
    <location>
        <begin position="163"/>
        <end position="178"/>
    </location>
</feature>
<keyword evidence="1" id="KW-1133">Transmembrane helix</keyword>
<reference evidence="3 4" key="1">
    <citation type="journal article" date="2018" name="Proc. Natl. Acad. Sci. U.S.A.">
        <title>Draft genome sequence of Camellia sinensis var. sinensis provides insights into the evolution of the tea genome and tea quality.</title>
        <authorList>
            <person name="Wei C."/>
            <person name="Yang H."/>
            <person name="Wang S."/>
            <person name="Zhao J."/>
            <person name="Liu C."/>
            <person name="Gao L."/>
            <person name="Xia E."/>
            <person name="Lu Y."/>
            <person name="Tai Y."/>
            <person name="She G."/>
            <person name="Sun J."/>
            <person name="Cao H."/>
            <person name="Tong W."/>
            <person name="Gao Q."/>
            <person name="Li Y."/>
            <person name="Deng W."/>
            <person name="Jiang X."/>
            <person name="Wang W."/>
            <person name="Chen Q."/>
            <person name="Zhang S."/>
            <person name="Li H."/>
            <person name="Wu J."/>
            <person name="Wang P."/>
            <person name="Li P."/>
            <person name="Shi C."/>
            <person name="Zheng F."/>
            <person name="Jian J."/>
            <person name="Huang B."/>
            <person name="Shan D."/>
            <person name="Shi M."/>
            <person name="Fang C."/>
            <person name="Yue Y."/>
            <person name="Li F."/>
            <person name="Li D."/>
            <person name="Wei S."/>
            <person name="Han B."/>
            <person name="Jiang C."/>
            <person name="Yin Y."/>
            <person name="Xia T."/>
            <person name="Zhang Z."/>
            <person name="Bennetzen J.L."/>
            <person name="Zhao S."/>
            <person name="Wan X."/>
        </authorList>
    </citation>
    <scope>NUCLEOTIDE SEQUENCE [LARGE SCALE GENOMIC DNA]</scope>
    <source>
        <strain evidence="4">cv. Shuchazao</strain>
        <tissue evidence="3">Leaf</tissue>
    </source>
</reference>
<protein>
    <recommendedName>
        <fullName evidence="2">G-patch domain-containing protein</fullName>
    </recommendedName>
</protein>
<keyword evidence="1" id="KW-0472">Membrane</keyword>
<evidence type="ECO:0000259" key="2">
    <source>
        <dbReference type="PROSITE" id="PS50174"/>
    </source>
</evidence>
<dbReference type="AlphaFoldDB" id="A0A4S4D689"/>
<organism evidence="3 4">
    <name type="scientific">Camellia sinensis var. sinensis</name>
    <name type="common">China tea</name>
    <dbReference type="NCBI Taxonomy" id="542762"/>
    <lineage>
        <taxon>Eukaryota</taxon>
        <taxon>Viridiplantae</taxon>
        <taxon>Streptophyta</taxon>
        <taxon>Embryophyta</taxon>
        <taxon>Tracheophyta</taxon>
        <taxon>Spermatophyta</taxon>
        <taxon>Magnoliopsida</taxon>
        <taxon>eudicotyledons</taxon>
        <taxon>Gunneridae</taxon>
        <taxon>Pentapetalae</taxon>
        <taxon>asterids</taxon>
        <taxon>Ericales</taxon>
        <taxon>Theaceae</taxon>
        <taxon>Camellia</taxon>
    </lineage>
</organism>
<dbReference type="EMBL" id="SDRB02012384">
    <property type="protein sequence ID" value="THF97910.1"/>
    <property type="molecule type" value="Genomic_DNA"/>
</dbReference>
<dbReference type="InterPro" id="IPR000467">
    <property type="entry name" value="G_patch_dom"/>
</dbReference>